<evidence type="ECO:0000313" key="2">
    <source>
        <dbReference type="EMBL" id="SQC11838.1"/>
    </source>
</evidence>
<evidence type="ECO:0000313" key="3">
    <source>
        <dbReference type="Proteomes" id="UP000250675"/>
    </source>
</evidence>
<name>A0A2X3C3N0_KLEPN</name>
<feature type="region of interest" description="Disordered" evidence="1">
    <location>
        <begin position="1"/>
        <end position="23"/>
    </location>
</feature>
<dbReference type="AlphaFoldDB" id="A0A2X3C3N0"/>
<reference evidence="2 3" key="1">
    <citation type="submission" date="2018-06" db="EMBL/GenBank/DDBJ databases">
        <authorList>
            <consortium name="Pathogen Informatics"/>
            <person name="Doyle S."/>
        </authorList>
    </citation>
    <scope>NUCLEOTIDE SEQUENCE [LARGE SCALE GENOMIC DNA]</scope>
    <source>
        <strain evidence="2 3">NCTC9645</strain>
    </source>
</reference>
<accession>A0A2X3C3N0</accession>
<gene>
    <name evidence="2" type="ORF">NCTC9645_00716</name>
</gene>
<proteinExistence type="predicted"/>
<evidence type="ECO:0000256" key="1">
    <source>
        <dbReference type="SAM" id="MobiDB-lite"/>
    </source>
</evidence>
<dbReference type="EMBL" id="UASO01000003">
    <property type="protein sequence ID" value="SQC11838.1"/>
    <property type="molecule type" value="Genomic_DNA"/>
</dbReference>
<organism evidence="2 3">
    <name type="scientific">Klebsiella pneumoniae</name>
    <dbReference type="NCBI Taxonomy" id="573"/>
    <lineage>
        <taxon>Bacteria</taxon>
        <taxon>Pseudomonadati</taxon>
        <taxon>Pseudomonadota</taxon>
        <taxon>Gammaproteobacteria</taxon>
        <taxon>Enterobacterales</taxon>
        <taxon>Enterobacteriaceae</taxon>
        <taxon>Klebsiella/Raoultella group</taxon>
        <taxon>Klebsiella</taxon>
        <taxon>Klebsiella pneumoniae complex</taxon>
    </lineage>
</organism>
<protein>
    <submittedName>
        <fullName evidence="2">Uncharacterized protein</fullName>
    </submittedName>
</protein>
<sequence length="77" mass="8600">MLGGAIGQQHLGLGHPIGDGRRNKAQRFHRSHHGGAGQRYLCEQKTAPSPAQRSVFLCNIMRLVIEISERDVIYNIH</sequence>
<dbReference type="Proteomes" id="UP000250675">
    <property type="component" value="Unassembled WGS sequence"/>
</dbReference>